<proteinExistence type="predicted"/>
<feature type="transmembrane region" description="Helical" evidence="5">
    <location>
        <begin position="203"/>
        <end position="221"/>
    </location>
</feature>
<evidence type="ECO:0000256" key="4">
    <source>
        <dbReference type="ARBA" id="ARBA00023136"/>
    </source>
</evidence>
<feature type="transmembrane region" description="Helical" evidence="5">
    <location>
        <begin position="269"/>
        <end position="285"/>
    </location>
</feature>
<reference evidence="7" key="1">
    <citation type="submission" date="2023-12" db="EMBL/GenBank/DDBJ databases">
        <title>Genome assembly of Anisodus tanguticus.</title>
        <authorList>
            <person name="Wang Y.-J."/>
        </authorList>
    </citation>
    <scope>NUCLEOTIDE SEQUENCE</scope>
    <source>
        <strain evidence="7">KB-2021</strain>
        <tissue evidence="7">Leaf</tissue>
    </source>
</reference>
<evidence type="ECO:0000313" key="8">
    <source>
        <dbReference type="Proteomes" id="UP001291623"/>
    </source>
</evidence>
<feature type="transmembrane region" description="Helical" evidence="5">
    <location>
        <begin position="136"/>
        <end position="156"/>
    </location>
</feature>
<evidence type="ECO:0000256" key="5">
    <source>
        <dbReference type="SAM" id="Phobius"/>
    </source>
</evidence>
<comment type="subcellular location">
    <subcellularLocation>
        <location evidence="1">Membrane</location>
        <topology evidence="1">Multi-pass membrane protein</topology>
    </subcellularLocation>
</comment>
<comment type="caution">
    <text evidence="7">The sequence shown here is derived from an EMBL/GenBank/DDBJ whole genome shotgun (WGS) entry which is preliminary data.</text>
</comment>
<evidence type="ECO:0000256" key="1">
    <source>
        <dbReference type="ARBA" id="ARBA00004141"/>
    </source>
</evidence>
<evidence type="ECO:0000259" key="6">
    <source>
        <dbReference type="Pfam" id="PF09335"/>
    </source>
</evidence>
<dbReference type="PANTHER" id="PTHR43220">
    <property type="match status" value="1"/>
</dbReference>
<dbReference type="Pfam" id="PF09335">
    <property type="entry name" value="VTT_dom"/>
    <property type="match status" value="1"/>
</dbReference>
<evidence type="ECO:0000256" key="2">
    <source>
        <dbReference type="ARBA" id="ARBA00022692"/>
    </source>
</evidence>
<dbReference type="GO" id="GO:0005783">
    <property type="term" value="C:endoplasmic reticulum"/>
    <property type="evidence" value="ECO:0007669"/>
    <property type="project" value="TreeGrafter"/>
</dbReference>
<protein>
    <recommendedName>
        <fullName evidence="6">VTT domain-containing protein</fullName>
    </recommendedName>
</protein>
<feature type="transmembrane region" description="Helical" evidence="5">
    <location>
        <begin position="60"/>
        <end position="81"/>
    </location>
</feature>
<accession>A0AAE1VN57</accession>
<name>A0AAE1VN57_9SOLA</name>
<keyword evidence="4 5" id="KW-0472">Membrane</keyword>
<dbReference type="PANTHER" id="PTHR43220:SF16">
    <property type="entry name" value="SNARE ASSOCIATED GOLGI PROTEIN"/>
    <property type="match status" value="1"/>
</dbReference>
<keyword evidence="3 5" id="KW-1133">Transmembrane helix</keyword>
<keyword evidence="2 5" id="KW-0812">Transmembrane</keyword>
<evidence type="ECO:0000256" key="3">
    <source>
        <dbReference type="ARBA" id="ARBA00022989"/>
    </source>
</evidence>
<evidence type="ECO:0000313" key="7">
    <source>
        <dbReference type="EMBL" id="KAK4375262.1"/>
    </source>
</evidence>
<organism evidence="7 8">
    <name type="scientific">Anisodus tanguticus</name>
    <dbReference type="NCBI Taxonomy" id="243964"/>
    <lineage>
        <taxon>Eukaryota</taxon>
        <taxon>Viridiplantae</taxon>
        <taxon>Streptophyta</taxon>
        <taxon>Embryophyta</taxon>
        <taxon>Tracheophyta</taxon>
        <taxon>Spermatophyta</taxon>
        <taxon>Magnoliopsida</taxon>
        <taxon>eudicotyledons</taxon>
        <taxon>Gunneridae</taxon>
        <taxon>Pentapetalae</taxon>
        <taxon>asterids</taxon>
        <taxon>lamiids</taxon>
        <taxon>Solanales</taxon>
        <taxon>Solanaceae</taxon>
        <taxon>Solanoideae</taxon>
        <taxon>Hyoscyameae</taxon>
        <taxon>Anisodus</taxon>
    </lineage>
</organism>
<dbReference type="InterPro" id="IPR045014">
    <property type="entry name" value="TM41A/B"/>
</dbReference>
<sequence>MIKNRVSSSSPASLLLSMAAPRSLVVDTERLLTRDEENNLDSPTGKRYKEGKFPLSRWEFAAALGVFVVFSIGLFSIYLTMPAAEYGKLKLPRSLSDLRLLKDNIGTYAKVYPAKFILGYCSTYIFMQTFMIPGTIFMSLLAGALFGVFKGLFLVVFNSTAGASSCFFLSKLIGRPIVNWLWPEKLRFFQAEIAKRRDKLLNYMLFLRITPTLPNLFINLASPIVDIPFHIFLSATLVGLIPAAYITVKAGLALGELKSVKDLYDFKTLSVLFLIGFISILPTILKRKKIYE</sequence>
<keyword evidence="8" id="KW-1185">Reference proteome</keyword>
<dbReference type="InterPro" id="IPR032816">
    <property type="entry name" value="VTT_dom"/>
</dbReference>
<feature type="transmembrane region" description="Helical" evidence="5">
    <location>
        <begin position="227"/>
        <end position="248"/>
    </location>
</feature>
<dbReference type="AlphaFoldDB" id="A0AAE1VN57"/>
<dbReference type="GO" id="GO:0000045">
    <property type="term" value="P:autophagosome assembly"/>
    <property type="evidence" value="ECO:0007669"/>
    <property type="project" value="TreeGrafter"/>
</dbReference>
<dbReference type="EMBL" id="JAVYJV010000003">
    <property type="protein sequence ID" value="KAK4375262.1"/>
    <property type="molecule type" value="Genomic_DNA"/>
</dbReference>
<dbReference type="GO" id="GO:0016020">
    <property type="term" value="C:membrane"/>
    <property type="evidence" value="ECO:0007669"/>
    <property type="project" value="UniProtKB-SubCell"/>
</dbReference>
<dbReference type="Proteomes" id="UP001291623">
    <property type="component" value="Unassembled WGS sequence"/>
</dbReference>
<feature type="domain" description="VTT" evidence="6">
    <location>
        <begin position="132"/>
        <end position="251"/>
    </location>
</feature>
<gene>
    <name evidence="7" type="ORF">RND71_005939</name>
</gene>